<keyword evidence="2" id="KW-1185">Reference proteome</keyword>
<organism evidence="1 2">
    <name type="scientific">Larkinella insperata</name>
    <dbReference type="NCBI Taxonomy" id="332158"/>
    <lineage>
        <taxon>Bacteria</taxon>
        <taxon>Pseudomonadati</taxon>
        <taxon>Bacteroidota</taxon>
        <taxon>Cytophagia</taxon>
        <taxon>Cytophagales</taxon>
        <taxon>Spirosomataceae</taxon>
        <taxon>Larkinella</taxon>
    </lineage>
</organism>
<dbReference type="RefSeq" id="WP_265992355.1">
    <property type="nucleotide sequence ID" value="NZ_CP110973.1"/>
</dbReference>
<sequence length="104" mass="11865">MENEEEDIWEGTTARVNIINKDALLAELLKSPRTTSGSTNTNLDHLLQTLEKRVLDRWFSLNRPGTLSPLTFQLPGKTAFLTHNKNTFDPDSKTYTLHMLLQIP</sequence>
<accession>A0ABW3QAH5</accession>
<evidence type="ECO:0000313" key="1">
    <source>
        <dbReference type="EMBL" id="MFD1141858.1"/>
    </source>
</evidence>
<protein>
    <submittedName>
        <fullName evidence="1">Uncharacterized protein</fullName>
    </submittedName>
</protein>
<dbReference type="Proteomes" id="UP001597116">
    <property type="component" value="Unassembled WGS sequence"/>
</dbReference>
<reference evidence="2" key="1">
    <citation type="journal article" date="2019" name="Int. J. Syst. Evol. Microbiol.">
        <title>The Global Catalogue of Microorganisms (GCM) 10K type strain sequencing project: providing services to taxonomists for standard genome sequencing and annotation.</title>
        <authorList>
            <consortium name="The Broad Institute Genomics Platform"/>
            <consortium name="The Broad Institute Genome Sequencing Center for Infectious Disease"/>
            <person name="Wu L."/>
            <person name="Ma J."/>
        </authorList>
    </citation>
    <scope>NUCLEOTIDE SEQUENCE [LARGE SCALE GENOMIC DNA]</scope>
    <source>
        <strain evidence="2">CCUG 55608</strain>
    </source>
</reference>
<proteinExistence type="predicted"/>
<name>A0ABW3QAH5_9BACT</name>
<comment type="caution">
    <text evidence="1">The sequence shown here is derived from an EMBL/GenBank/DDBJ whole genome shotgun (WGS) entry which is preliminary data.</text>
</comment>
<gene>
    <name evidence="1" type="ORF">ACFQ4C_12095</name>
</gene>
<evidence type="ECO:0000313" key="2">
    <source>
        <dbReference type="Proteomes" id="UP001597116"/>
    </source>
</evidence>
<dbReference type="EMBL" id="JBHTLP010000008">
    <property type="protein sequence ID" value="MFD1141858.1"/>
    <property type="molecule type" value="Genomic_DNA"/>
</dbReference>